<dbReference type="GO" id="GO:0046872">
    <property type="term" value="F:metal ion binding"/>
    <property type="evidence" value="ECO:0007669"/>
    <property type="project" value="UniProtKB-KW"/>
</dbReference>
<keyword evidence="7" id="KW-0479">Metal-binding</keyword>
<dbReference type="AlphaFoldDB" id="A0A4P9WLX3"/>
<evidence type="ECO:0000256" key="10">
    <source>
        <dbReference type="ARBA" id="ARBA00022989"/>
    </source>
</evidence>
<keyword evidence="6 14" id="KW-0812">Transmembrane</keyword>
<keyword evidence="11" id="KW-0408">Iron</keyword>
<evidence type="ECO:0000256" key="7">
    <source>
        <dbReference type="ARBA" id="ARBA00022723"/>
    </source>
</evidence>
<feature type="transmembrane region" description="Helical" evidence="14">
    <location>
        <begin position="118"/>
        <end position="137"/>
    </location>
</feature>
<dbReference type="SUPFAM" id="SSF81648">
    <property type="entry name" value="a domain/subunit of cytochrome bc1 complex (Ubiquinol-cytochrome c reductase)"/>
    <property type="match status" value="1"/>
</dbReference>
<feature type="transmembrane region" description="Helical" evidence="14">
    <location>
        <begin position="12"/>
        <end position="32"/>
    </location>
</feature>
<keyword evidence="12" id="KW-0496">Mitochondrion</keyword>
<evidence type="ECO:0000256" key="1">
    <source>
        <dbReference type="ARBA" id="ARBA00004448"/>
    </source>
</evidence>
<name>A0A4P9WLX3_9FUNG</name>
<sequence>SNATLNRFFSLHYLLPFILAALVCMHLMALHVDASNNPEGIASTSDRIRFHPYYTSKDLIGFLFFALLLSVFVFEYPNVLGHPDNSIPANPLVTPHHIVPEWYFLPFYAILRAIPSKIGGVVAMFGALLILFPLAFLPSLGVRSLRYRPLLHLFFWVFVANFVFLLWLGQLPVAEPYVVLSQLSTGLYFVYFVVVMIVAVVLSVGGCGGWC</sequence>
<dbReference type="PROSITE" id="PS51002">
    <property type="entry name" value="CYTB_NTER"/>
    <property type="match status" value="1"/>
</dbReference>
<evidence type="ECO:0000313" key="18">
    <source>
        <dbReference type="Proteomes" id="UP000269721"/>
    </source>
</evidence>
<dbReference type="InterPro" id="IPR027387">
    <property type="entry name" value="Cytb/b6-like_sf"/>
</dbReference>
<proteinExistence type="predicted"/>
<evidence type="ECO:0000256" key="14">
    <source>
        <dbReference type="SAM" id="Phobius"/>
    </source>
</evidence>
<keyword evidence="10 14" id="KW-1133">Transmembrane helix</keyword>
<dbReference type="PANTHER" id="PTHR19271:SF16">
    <property type="entry name" value="CYTOCHROME B"/>
    <property type="match status" value="1"/>
</dbReference>
<evidence type="ECO:0000256" key="9">
    <source>
        <dbReference type="ARBA" id="ARBA00022982"/>
    </source>
</evidence>
<dbReference type="PROSITE" id="PS51003">
    <property type="entry name" value="CYTB_CTER"/>
    <property type="match status" value="1"/>
</dbReference>
<feature type="domain" description="Cytochrome b/b6 N-terminal region profile" evidence="15">
    <location>
        <begin position="1"/>
        <end position="39"/>
    </location>
</feature>
<accession>A0A4P9WLX3</accession>
<evidence type="ECO:0000256" key="13">
    <source>
        <dbReference type="ARBA" id="ARBA00023136"/>
    </source>
</evidence>
<gene>
    <name evidence="17" type="ORF">BDK51DRAFT_20610</name>
</gene>
<dbReference type="GO" id="GO:0008121">
    <property type="term" value="F:quinol-cytochrome-c reductase activity"/>
    <property type="evidence" value="ECO:0007669"/>
    <property type="project" value="TreeGrafter"/>
</dbReference>
<dbReference type="InterPro" id="IPR048260">
    <property type="entry name" value="Cytochrome_b_C_euk/bac"/>
</dbReference>
<keyword evidence="5" id="KW-0679">Respiratory chain</keyword>
<keyword evidence="8" id="KW-0999">Mitochondrion inner membrane</keyword>
<dbReference type="CDD" id="cd00290">
    <property type="entry name" value="cytochrome_b_C"/>
    <property type="match status" value="1"/>
</dbReference>
<evidence type="ECO:0000259" key="16">
    <source>
        <dbReference type="PROSITE" id="PS51003"/>
    </source>
</evidence>
<dbReference type="GO" id="GO:0005743">
    <property type="term" value="C:mitochondrial inner membrane"/>
    <property type="evidence" value="ECO:0007669"/>
    <property type="project" value="UniProtKB-SubCell"/>
</dbReference>
<evidence type="ECO:0000256" key="3">
    <source>
        <dbReference type="ARBA" id="ARBA00022448"/>
    </source>
</evidence>
<protein>
    <recommendedName>
        <fullName evidence="2">Cytochrome b</fullName>
    </recommendedName>
</protein>
<keyword evidence="3" id="KW-0813">Transport</keyword>
<dbReference type="InterPro" id="IPR005798">
    <property type="entry name" value="Cyt_b/b6_C"/>
</dbReference>
<keyword evidence="18" id="KW-1185">Reference proteome</keyword>
<dbReference type="Proteomes" id="UP000269721">
    <property type="component" value="Unassembled WGS sequence"/>
</dbReference>
<evidence type="ECO:0000256" key="5">
    <source>
        <dbReference type="ARBA" id="ARBA00022660"/>
    </source>
</evidence>
<evidence type="ECO:0000256" key="4">
    <source>
        <dbReference type="ARBA" id="ARBA00022617"/>
    </source>
</evidence>
<dbReference type="GO" id="GO:0006122">
    <property type="term" value="P:mitochondrial electron transport, ubiquinol to cytochrome c"/>
    <property type="evidence" value="ECO:0007669"/>
    <property type="project" value="TreeGrafter"/>
</dbReference>
<dbReference type="Pfam" id="PF00032">
    <property type="entry name" value="Cytochrom_B_C"/>
    <property type="match status" value="1"/>
</dbReference>
<dbReference type="InterPro" id="IPR005797">
    <property type="entry name" value="Cyt_b/b6_N"/>
</dbReference>
<dbReference type="InterPro" id="IPR036150">
    <property type="entry name" value="Cyt_b/b6_C_sf"/>
</dbReference>
<evidence type="ECO:0000256" key="11">
    <source>
        <dbReference type="ARBA" id="ARBA00023004"/>
    </source>
</evidence>
<feature type="transmembrane region" description="Helical" evidence="14">
    <location>
        <begin position="149"/>
        <end position="168"/>
    </location>
</feature>
<evidence type="ECO:0000256" key="2">
    <source>
        <dbReference type="ARBA" id="ARBA00013531"/>
    </source>
</evidence>
<feature type="non-terminal residue" evidence="17">
    <location>
        <position position="1"/>
    </location>
</feature>
<keyword evidence="13 14" id="KW-0472">Membrane</keyword>
<dbReference type="EMBL" id="KZ994031">
    <property type="protein sequence ID" value="RKO94049.1"/>
    <property type="molecule type" value="Genomic_DNA"/>
</dbReference>
<evidence type="ECO:0000313" key="17">
    <source>
        <dbReference type="EMBL" id="RKO94049.1"/>
    </source>
</evidence>
<evidence type="ECO:0000256" key="12">
    <source>
        <dbReference type="ARBA" id="ARBA00023128"/>
    </source>
</evidence>
<organism evidence="17 18">
    <name type="scientific">Blyttiomyces helicus</name>
    <dbReference type="NCBI Taxonomy" id="388810"/>
    <lineage>
        <taxon>Eukaryota</taxon>
        <taxon>Fungi</taxon>
        <taxon>Fungi incertae sedis</taxon>
        <taxon>Chytridiomycota</taxon>
        <taxon>Chytridiomycota incertae sedis</taxon>
        <taxon>Chytridiomycetes</taxon>
        <taxon>Chytridiomycetes incertae sedis</taxon>
        <taxon>Blyttiomyces</taxon>
    </lineage>
</organism>
<evidence type="ECO:0000259" key="15">
    <source>
        <dbReference type="PROSITE" id="PS51002"/>
    </source>
</evidence>
<keyword evidence="9" id="KW-0249">Electron transport</keyword>
<dbReference type="PANTHER" id="PTHR19271">
    <property type="entry name" value="CYTOCHROME B"/>
    <property type="match status" value="1"/>
</dbReference>
<dbReference type="Gene3D" id="1.20.810.10">
    <property type="entry name" value="Cytochrome Bc1 Complex, Chain C"/>
    <property type="match status" value="1"/>
</dbReference>
<feature type="transmembrane region" description="Helical" evidence="14">
    <location>
        <begin position="188"/>
        <end position="210"/>
    </location>
</feature>
<dbReference type="GO" id="GO:0016491">
    <property type="term" value="F:oxidoreductase activity"/>
    <property type="evidence" value="ECO:0007669"/>
    <property type="project" value="UniProtKB-UniRule"/>
</dbReference>
<dbReference type="Pfam" id="PF13631">
    <property type="entry name" value="Cytochrom_B_N_2"/>
    <property type="match status" value="1"/>
</dbReference>
<comment type="subcellular location">
    <subcellularLocation>
        <location evidence="1">Mitochondrion inner membrane</location>
        <topology evidence="1">Multi-pass membrane protein</topology>
    </subcellularLocation>
</comment>
<evidence type="ECO:0000256" key="8">
    <source>
        <dbReference type="ARBA" id="ARBA00022792"/>
    </source>
</evidence>
<evidence type="ECO:0000256" key="6">
    <source>
        <dbReference type="ARBA" id="ARBA00022692"/>
    </source>
</evidence>
<reference evidence="18" key="1">
    <citation type="journal article" date="2018" name="Nat. Microbiol.">
        <title>Leveraging single-cell genomics to expand the fungal tree of life.</title>
        <authorList>
            <person name="Ahrendt S.R."/>
            <person name="Quandt C.A."/>
            <person name="Ciobanu D."/>
            <person name="Clum A."/>
            <person name="Salamov A."/>
            <person name="Andreopoulos B."/>
            <person name="Cheng J.F."/>
            <person name="Woyke T."/>
            <person name="Pelin A."/>
            <person name="Henrissat B."/>
            <person name="Reynolds N.K."/>
            <person name="Benny G.L."/>
            <person name="Smith M.E."/>
            <person name="James T.Y."/>
            <person name="Grigoriev I.V."/>
        </authorList>
    </citation>
    <scope>NUCLEOTIDE SEQUENCE [LARGE SCALE GENOMIC DNA]</scope>
</reference>
<dbReference type="OrthoDB" id="244at2759"/>
<keyword evidence="4" id="KW-0349">Heme</keyword>
<feature type="domain" description="Cytochrome b/b6 C-terminal region profile" evidence="16">
    <location>
        <begin position="40"/>
        <end position="210"/>
    </location>
</feature>
<feature type="transmembrane region" description="Helical" evidence="14">
    <location>
        <begin position="53"/>
        <end position="74"/>
    </location>
</feature>